<dbReference type="GO" id="GO:0044874">
    <property type="term" value="P:lipoprotein localization to outer membrane"/>
    <property type="evidence" value="ECO:0007669"/>
    <property type="project" value="TreeGrafter"/>
</dbReference>
<keyword evidence="3" id="KW-1003">Cell membrane</keyword>
<comment type="similarity">
    <text evidence="2">Belongs to the ABC-4 integral membrane protein family. LolC/E subfamily.</text>
</comment>
<feature type="transmembrane region" description="Helical" evidence="7">
    <location>
        <begin position="311"/>
        <end position="337"/>
    </location>
</feature>
<sequence length="787" mass="86187">MRALHTKLLRDLFDLKGQVAAIAVVIAAGVMVLILSVTTLDALRLSQARFYDGHHFAHVFADLKRAPEGLAARLREIPGVNQVETRVQAPVRLEVPGFDEPVRGLLLSIPDGHQPGLNRLYLREGALPEPDRSDQVVLSEPFAEAQALRAGDRLEAIINGRLQILTVSGVALSPEFVYQVGPADILPDYKRFAVLWMNRRALAHAMDMDGAFNSVLLSLQSGADAETVIETLDLHLARYGGIGAMGREDQISHRFLSEELDQLRVMAIVLPAIFLSVAAFLLNLLMARIIQTQRRQIAILKAFGYGNRDIAAHYGLLTGLIVVVGSLLGIALGAWAAEGMAGVYAEYYRFPETSFRLQPRIVALALLVSACSAALGTARAVGRAVAMPPAEAMRPPAPRRFHASWIERSALGRRLDQPTRIILRNLLRHRTKALLSMLGIGLSGGLLLLGSYQFGAIDHLLDVQYRLVMNMDVQLSFTDPTPERSLAELRTLPGVAYVEGFRNVPVRLINGTRDYRTSIQGMEPEPRLRGLLDADHRPIRLPPEGLLMTRFLAEDLGLAPGDALEVEIMEGHRRTLRVPLAGIVDEPIGVSAYMERRALNRLMGEGPALSGVWLMTDAAQHDRLFARLWEVPRVAGIGLVADAERQFRDYIDDTVLVTMSILLLMAGSITFAVVYNNARIAFSERSRELATLRVLGFSRAEVSWILIGEIAVLTLLAIPLGWLIGTGFAALLSSGMAMDMFRVPFVISPQTYAFSAAGVLLASVLSVLAIARLLGRLDMIAALKTIE</sequence>
<organism evidence="9 10">
    <name type="scientific">Thiocapsa roseopersicina</name>
    <dbReference type="NCBI Taxonomy" id="1058"/>
    <lineage>
        <taxon>Bacteria</taxon>
        <taxon>Pseudomonadati</taxon>
        <taxon>Pseudomonadota</taxon>
        <taxon>Gammaproteobacteria</taxon>
        <taxon>Chromatiales</taxon>
        <taxon>Chromatiaceae</taxon>
        <taxon>Thiocapsa</taxon>
    </lineage>
</organism>
<evidence type="ECO:0000259" key="8">
    <source>
        <dbReference type="Pfam" id="PF02687"/>
    </source>
</evidence>
<dbReference type="OrthoDB" id="5137249at2"/>
<evidence type="ECO:0000256" key="4">
    <source>
        <dbReference type="ARBA" id="ARBA00022692"/>
    </source>
</evidence>
<dbReference type="Pfam" id="PF02687">
    <property type="entry name" value="FtsX"/>
    <property type="match status" value="2"/>
</dbReference>
<dbReference type="STRING" id="1058.SAMN05421783_11644"/>
<keyword evidence="4 7" id="KW-0812">Transmembrane</keyword>
<evidence type="ECO:0000313" key="10">
    <source>
        <dbReference type="Proteomes" id="UP000198816"/>
    </source>
</evidence>
<evidence type="ECO:0000256" key="5">
    <source>
        <dbReference type="ARBA" id="ARBA00022989"/>
    </source>
</evidence>
<evidence type="ECO:0000256" key="2">
    <source>
        <dbReference type="ARBA" id="ARBA00005236"/>
    </source>
</evidence>
<dbReference type="Proteomes" id="UP000198816">
    <property type="component" value="Unassembled WGS sequence"/>
</dbReference>
<feature type="transmembrane region" description="Helical" evidence="7">
    <location>
        <begin position="752"/>
        <end position="774"/>
    </location>
</feature>
<dbReference type="PANTHER" id="PTHR30489">
    <property type="entry name" value="LIPOPROTEIN-RELEASING SYSTEM TRANSMEMBRANE PROTEIN LOLE"/>
    <property type="match status" value="1"/>
</dbReference>
<feature type="domain" description="ABC3 transporter permease C-terminal" evidence="8">
    <location>
        <begin position="269"/>
        <end position="388"/>
    </location>
</feature>
<feature type="transmembrane region" description="Helical" evidence="7">
    <location>
        <begin position="265"/>
        <end position="290"/>
    </location>
</feature>
<dbReference type="GO" id="GO:0098797">
    <property type="term" value="C:plasma membrane protein complex"/>
    <property type="evidence" value="ECO:0007669"/>
    <property type="project" value="TreeGrafter"/>
</dbReference>
<dbReference type="InterPro" id="IPR003838">
    <property type="entry name" value="ABC3_permease_C"/>
</dbReference>
<name>A0A1H2ZKK6_THIRO</name>
<dbReference type="PANTHER" id="PTHR30489:SF0">
    <property type="entry name" value="LIPOPROTEIN-RELEASING SYSTEM TRANSMEMBRANE PROTEIN LOLE"/>
    <property type="match status" value="1"/>
</dbReference>
<dbReference type="AlphaFoldDB" id="A0A1H2ZKK6"/>
<feature type="transmembrane region" description="Helical" evidence="7">
    <location>
        <begin position="655"/>
        <end position="675"/>
    </location>
</feature>
<dbReference type="InterPro" id="IPR051447">
    <property type="entry name" value="Lipoprotein-release_system"/>
</dbReference>
<reference evidence="10" key="1">
    <citation type="submission" date="2016-10" db="EMBL/GenBank/DDBJ databases">
        <authorList>
            <person name="Varghese N."/>
            <person name="Submissions S."/>
        </authorList>
    </citation>
    <scope>NUCLEOTIDE SEQUENCE [LARGE SCALE GENOMIC DNA]</scope>
    <source>
        <strain evidence="10">DSM 217</strain>
    </source>
</reference>
<evidence type="ECO:0000256" key="7">
    <source>
        <dbReference type="SAM" id="Phobius"/>
    </source>
</evidence>
<feature type="transmembrane region" description="Helical" evidence="7">
    <location>
        <begin position="433"/>
        <end position="454"/>
    </location>
</feature>
<dbReference type="EMBL" id="FNNZ01000016">
    <property type="protein sequence ID" value="SDX18032.1"/>
    <property type="molecule type" value="Genomic_DNA"/>
</dbReference>
<feature type="transmembrane region" description="Helical" evidence="7">
    <location>
        <begin position="702"/>
        <end position="732"/>
    </location>
</feature>
<accession>A0A1H2ZKK6</accession>
<evidence type="ECO:0000313" key="9">
    <source>
        <dbReference type="EMBL" id="SDX18032.1"/>
    </source>
</evidence>
<keyword evidence="10" id="KW-1185">Reference proteome</keyword>
<proteinExistence type="inferred from homology"/>
<dbReference type="RefSeq" id="WP_093034483.1">
    <property type="nucleotide sequence ID" value="NZ_FNNZ01000016.1"/>
</dbReference>
<evidence type="ECO:0000256" key="1">
    <source>
        <dbReference type="ARBA" id="ARBA00004651"/>
    </source>
</evidence>
<evidence type="ECO:0000256" key="3">
    <source>
        <dbReference type="ARBA" id="ARBA00022475"/>
    </source>
</evidence>
<feature type="transmembrane region" description="Helical" evidence="7">
    <location>
        <begin position="20"/>
        <end position="40"/>
    </location>
</feature>
<feature type="domain" description="ABC3 transporter permease C-terminal" evidence="8">
    <location>
        <begin position="661"/>
        <end position="776"/>
    </location>
</feature>
<keyword evidence="5 7" id="KW-1133">Transmembrane helix</keyword>
<gene>
    <name evidence="9" type="ORF">SAMN05421783_11644</name>
</gene>
<comment type="subcellular location">
    <subcellularLocation>
        <location evidence="1">Cell membrane</location>
        <topology evidence="1">Multi-pass membrane protein</topology>
    </subcellularLocation>
</comment>
<protein>
    <submittedName>
        <fullName evidence="9">Putative ABC transport system permease protein</fullName>
    </submittedName>
</protein>
<evidence type="ECO:0000256" key="6">
    <source>
        <dbReference type="ARBA" id="ARBA00023136"/>
    </source>
</evidence>
<feature type="transmembrane region" description="Helical" evidence="7">
    <location>
        <begin position="357"/>
        <end position="378"/>
    </location>
</feature>
<keyword evidence="6 7" id="KW-0472">Membrane</keyword>